<dbReference type="EMBL" id="PEZT01000009">
    <property type="protein sequence ID" value="PIS09460.1"/>
    <property type="molecule type" value="Genomic_DNA"/>
</dbReference>
<accession>A0A2H0W9W4</accession>
<sequence length="161" mass="18392">MKDFKSDNRSRDRRSFSDRDSRRPSLHNAVCDECGKDCQVPFRPSGDKPIYCSDCFGKKGGGNVNRSRDRRSFSDRDSRRPSPGNIDSRSILKLEEKIEILNIKLNTIIDLLSLAEGGELKSVKKKTKKSKKLTNKKANKVIKVLTPVKKKDIKEKKLKKK</sequence>
<feature type="domain" description="CxxC-x17-CxxC" evidence="2">
    <location>
        <begin position="26"/>
        <end position="59"/>
    </location>
</feature>
<evidence type="ECO:0000313" key="3">
    <source>
        <dbReference type="EMBL" id="PIS09460.1"/>
    </source>
</evidence>
<organism evidence="3 4">
    <name type="scientific">Candidatus Beckwithbacteria bacterium CG10_big_fil_rev_8_21_14_0_10_34_10</name>
    <dbReference type="NCBI Taxonomy" id="1974495"/>
    <lineage>
        <taxon>Bacteria</taxon>
        <taxon>Candidatus Beckwithiibacteriota</taxon>
    </lineage>
</organism>
<dbReference type="NCBIfam" id="TIGR04272">
    <property type="entry name" value="cxxc_cxxc_Mbark"/>
    <property type="match status" value="1"/>
</dbReference>
<name>A0A2H0W9W4_9BACT</name>
<feature type="compositionally biased region" description="Basic and acidic residues" evidence="1">
    <location>
        <begin position="66"/>
        <end position="80"/>
    </location>
</feature>
<evidence type="ECO:0000259" key="2">
    <source>
        <dbReference type="Pfam" id="PF23477"/>
    </source>
</evidence>
<dbReference type="Pfam" id="PF23477">
    <property type="entry name" value="zf_Tbcl_2"/>
    <property type="match status" value="1"/>
</dbReference>
<feature type="compositionally biased region" description="Basic and acidic residues" evidence="1">
    <location>
        <begin position="1"/>
        <end position="23"/>
    </location>
</feature>
<dbReference type="InterPro" id="IPR026363">
    <property type="entry name" value="CxxC-x17-CxxC_dom"/>
</dbReference>
<protein>
    <recommendedName>
        <fullName evidence="2">CxxC-x17-CxxC domain-containing protein</fullName>
    </recommendedName>
</protein>
<proteinExistence type="predicted"/>
<feature type="region of interest" description="Disordered" evidence="1">
    <location>
        <begin position="1"/>
        <end position="27"/>
    </location>
</feature>
<evidence type="ECO:0000256" key="1">
    <source>
        <dbReference type="SAM" id="MobiDB-lite"/>
    </source>
</evidence>
<dbReference type="AlphaFoldDB" id="A0A2H0W9W4"/>
<gene>
    <name evidence="3" type="ORF">COT75_01520</name>
</gene>
<evidence type="ECO:0000313" key="4">
    <source>
        <dbReference type="Proteomes" id="UP000230093"/>
    </source>
</evidence>
<comment type="caution">
    <text evidence="3">The sequence shown here is derived from an EMBL/GenBank/DDBJ whole genome shotgun (WGS) entry which is preliminary data.</text>
</comment>
<feature type="region of interest" description="Disordered" evidence="1">
    <location>
        <begin position="56"/>
        <end position="87"/>
    </location>
</feature>
<reference evidence="4" key="1">
    <citation type="submission" date="2017-09" db="EMBL/GenBank/DDBJ databases">
        <title>Depth-based differentiation of microbial function through sediment-hosted aquifers and enrichment of novel symbionts in the deep terrestrial subsurface.</title>
        <authorList>
            <person name="Probst A.J."/>
            <person name="Ladd B."/>
            <person name="Jarett J.K."/>
            <person name="Geller-Mcgrath D.E."/>
            <person name="Sieber C.M.K."/>
            <person name="Emerson J.B."/>
            <person name="Anantharaman K."/>
            <person name="Thomas B.C."/>
            <person name="Malmstrom R."/>
            <person name="Stieglmeier M."/>
            <person name="Klingl A."/>
            <person name="Woyke T."/>
            <person name="Ryan C.M."/>
            <person name="Banfield J.F."/>
        </authorList>
    </citation>
    <scope>NUCLEOTIDE SEQUENCE [LARGE SCALE GENOMIC DNA]</scope>
</reference>
<dbReference type="Proteomes" id="UP000230093">
    <property type="component" value="Unassembled WGS sequence"/>
</dbReference>